<dbReference type="EMBL" id="SRKZ01000003">
    <property type="protein sequence ID" value="TGD80289.1"/>
    <property type="molecule type" value="Genomic_DNA"/>
</dbReference>
<organism evidence="2 3">
    <name type="scientific">Hymenobacter wooponensis</name>
    <dbReference type="NCBI Taxonomy" id="1525360"/>
    <lineage>
        <taxon>Bacteria</taxon>
        <taxon>Pseudomonadati</taxon>
        <taxon>Bacteroidota</taxon>
        <taxon>Cytophagia</taxon>
        <taxon>Cytophagales</taxon>
        <taxon>Hymenobacteraceae</taxon>
        <taxon>Hymenobacter</taxon>
    </lineage>
</organism>
<evidence type="ECO:0000313" key="3">
    <source>
        <dbReference type="Proteomes" id="UP000298284"/>
    </source>
</evidence>
<keyword evidence="3" id="KW-1185">Reference proteome</keyword>
<evidence type="ECO:0000259" key="1">
    <source>
        <dbReference type="Pfam" id="PF09851"/>
    </source>
</evidence>
<dbReference type="OrthoDB" id="887340at2"/>
<evidence type="ECO:0000313" key="2">
    <source>
        <dbReference type="EMBL" id="TGD80289.1"/>
    </source>
</evidence>
<feature type="domain" description="SHOCT" evidence="1">
    <location>
        <begin position="15"/>
        <end position="41"/>
    </location>
</feature>
<reference evidence="2 3" key="1">
    <citation type="submission" date="2019-04" db="EMBL/GenBank/DDBJ databases">
        <authorList>
            <person name="Feng G."/>
            <person name="Zhang J."/>
            <person name="Zhu H."/>
        </authorList>
    </citation>
    <scope>NUCLEOTIDE SEQUENCE [LARGE SCALE GENOMIC DNA]</scope>
    <source>
        <strain evidence="2 3">JCM 19491</strain>
    </source>
</reference>
<dbReference type="InterPro" id="IPR018649">
    <property type="entry name" value="SHOCT"/>
</dbReference>
<accession>A0A4Z0MLI3</accession>
<comment type="caution">
    <text evidence="2">The sequence shown here is derived from an EMBL/GenBank/DDBJ whole genome shotgun (WGS) entry which is preliminary data.</text>
</comment>
<dbReference type="Proteomes" id="UP000298284">
    <property type="component" value="Unassembled WGS sequence"/>
</dbReference>
<gene>
    <name evidence="2" type="ORF">EU557_10615</name>
</gene>
<proteinExistence type="predicted"/>
<sequence>MEPISTVLPSSVANELRKLQQLHEQGLLNAQEFEEQKRQVLR</sequence>
<protein>
    <submittedName>
        <fullName evidence="2">SHOCT domain-containing protein</fullName>
    </submittedName>
</protein>
<dbReference type="AlphaFoldDB" id="A0A4Z0MLI3"/>
<dbReference type="Pfam" id="PF09851">
    <property type="entry name" value="SHOCT"/>
    <property type="match status" value="1"/>
</dbReference>
<name>A0A4Z0MLI3_9BACT</name>